<gene>
    <name evidence="1" type="ORF">OG477_42800</name>
</gene>
<dbReference type="AlphaFoldDB" id="A0AAU1IBP7"/>
<organism evidence="1">
    <name type="scientific">Streptomyces sp. NBC_00180</name>
    <dbReference type="NCBI Taxonomy" id="2903632"/>
    <lineage>
        <taxon>Bacteria</taxon>
        <taxon>Bacillati</taxon>
        <taxon>Actinomycetota</taxon>
        <taxon>Actinomycetes</taxon>
        <taxon>Kitasatosporales</taxon>
        <taxon>Streptomycetaceae</taxon>
        <taxon>Streptomyces</taxon>
    </lineage>
</organism>
<accession>A0AAU1IBP7</accession>
<evidence type="ECO:0000313" key="1">
    <source>
        <dbReference type="EMBL" id="WTP91580.1"/>
    </source>
</evidence>
<dbReference type="EMBL" id="CP108140">
    <property type="protein sequence ID" value="WTP91580.1"/>
    <property type="molecule type" value="Genomic_DNA"/>
</dbReference>
<protein>
    <submittedName>
        <fullName evidence="1">Uncharacterized protein</fullName>
    </submittedName>
</protein>
<reference evidence="1" key="1">
    <citation type="submission" date="2022-10" db="EMBL/GenBank/DDBJ databases">
        <title>The complete genomes of actinobacterial strains from the NBC collection.</title>
        <authorList>
            <person name="Joergensen T.S."/>
            <person name="Alvarez Arevalo M."/>
            <person name="Sterndorff E.B."/>
            <person name="Faurdal D."/>
            <person name="Vuksanovic O."/>
            <person name="Mourched A.-S."/>
            <person name="Charusanti P."/>
            <person name="Shaw S."/>
            <person name="Blin K."/>
            <person name="Weber T."/>
        </authorList>
    </citation>
    <scope>NUCLEOTIDE SEQUENCE</scope>
    <source>
        <strain evidence="1">NBC 00180</strain>
    </source>
</reference>
<name>A0AAU1IBP7_9ACTN</name>
<proteinExistence type="predicted"/>
<sequence length="85" mass="8693">MATDTELIARAALAHLRTAGAAEPDLTRSRVVTGPTGTRYAALASSSGVPLIVYRFDPSGGQLRALKGVPEPVRSAYAAPDTAAA</sequence>